<dbReference type="AlphaFoldDB" id="A0AAD2HNR4"/>
<feature type="non-terminal residue" evidence="2">
    <location>
        <position position="85"/>
    </location>
</feature>
<protein>
    <submittedName>
        <fullName evidence="2">Uncharacterized protein</fullName>
    </submittedName>
</protein>
<reference evidence="2" key="1">
    <citation type="submission" date="2023-11" db="EMBL/GenBank/DDBJ databases">
        <authorList>
            <person name="De Vega J J."/>
            <person name="De Vega J J."/>
        </authorList>
    </citation>
    <scope>NUCLEOTIDE SEQUENCE</scope>
</reference>
<sequence length="85" mass="9574">DAIYPFSGSADWHAPGIRRRLSRCELPLVPVSRSATQALGTEWLSVSLLPLTMPQAEKEQADKRKAEEEERIERERASGNKLWGV</sequence>
<dbReference type="EMBL" id="CAVNYO010000423">
    <property type="protein sequence ID" value="CAK5278551.1"/>
    <property type="molecule type" value="Genomic_DNA"/>
</dbReference>
<evidence type="ECO:0000313" key="3">
    <source>
        <dbReference type="Proteomes" id="UP001295794"/>
    </source>
</evidence>
<gene>
    <name evidence="2" type="ORF">MYCIT1_LOCUS27963</name>
</gene>
<accession>A0AAD2HNR4</accession>
<organism evidence="2 3">
    <name type="scientific">Mycena citricolor</name>
    <dbReference type="NCBI Taxonomy" id="2018698"/>
    <lineage>
        <taxon>Eukaryota</taxon>
        <taxon>Fungi</taxon>
        <taxon>Dikarya</taxon>
        <taxon>Basidiomycota</taxon>
        <taxon>Agaricomycotina</taxon>
        <taxon>Agaricomycetes</taxon>
        <taxon>Agaricomycetidae</taxon>
        <taxon>Agaricales</taxon>
        <taxon>Marasmiineae</taxon>
        <taxon>Mycenaceae</taxon>
        <taxon>Mycena</taxon>
    </lineage>
</organism>
<comment type="caution">
    <text evidence="2">The sequence shown here is derived from an EMBL/GenBank/DDBJ whole genome shotgun (WGS) entry which is preliminary data.</text>
</comment>
<feature type="non-terminal residue" evidence="2">
    <location>
        <position position="1"/>
    </location>
</feature>
<feature type="region of interest" description="Disordered" evidence="1">
    <location>
        <begin position="56"/>
        <end position="85"/>
    </location>
</feature>
<evidence type="ECO:0000313" key="2">
    <source>
        <dbReference type="EMBL" id="CAK5278551.1"/>
    </source>
</evidence>
<feature type="compositionally biased region" description="Basic and acidic residues" evidence="1">
    <location>
        <begin position="56"/>
        <end position="78"/>
    </location>
</feature>
<proteinExistence type="predicted"/>
<evidence type="ECO:0000256" key="1">
    <source>
        <dbReference type="SAM" id="MobiDB-lite"/>
    </source>
</evidence>
<keyword evidence="3" id="KW-1185">Reference proteome</keyword>
<dbReference type="Proteomes" id="UP001295794">
    <property type="component" value="Unassembled WGS sequence"/>
</dbReference>
<name>A0AAD2HNR4_9AGAR</name>